<dbReference type="OrthoDB" id="7353449at2"/>
<dbReference type="Proteomes" id="UP000271227">
    <property type="component" value="Unassembled WGS sequence"/>
</dbReference>
<evidence type="ECO:0000313" key="2">
    <source>
        <dbReference type="EMBL" id="RMB04437.1"/>
    </source>
</evidence>
<feature type="compositionally biased region" description="Polar residues" evidence="1">
    <location>
        <begin position="1"/>
        <end position="14"/>
    </location>
</feature>
<gene>
    <name evidence="2" type="ORF">BXY39_2699</name>
</gene>
<proteinExistence type="predicted"/>
<feature type="region of interest" description="Disordered" evidence="1">
    <location>
        <begin position="1"/>
        <end position="21"/>
    </location>
</feature>
<evidence type="ECO:0008006" key="4">
    <source>
        <dbReference type="Google" id="ProtNLM"/>
    </source>
</evidence>
<dbReference type="RefSeq" id="WP_121939381.1">
    <property type="nucleotide sequence ID" value="NZ_REFR01000013.1"/>
</dbReference>
<dbReference type="InParanoid" id="A0A3M0C6X5"/>
<protein>
    <recommendedName>
        <fullName evidence="4">PAS domain-containing protein</fullName>
    </recommendedName>
</protein>
<sequence length="157" mass="17870">MQDDPQNGRDQSPTIIDGPTVPQTQHVHDLWVAEAVDGFLPRSRVTMQNLGEIRPNIYIHEYHPDRDDWRVRLWGLGAVHLTDIDLQGQWSSALPAEVQSKYRPLFSRALETRRPVTAHNRAAEYNMPLKVFEIVFVPMIFEASGLTGTLGAFWPIA</sequence>
<evidence type="ECO:0000313" key="3">
    <source>
        <dbReference type="Proteomes" id="UP000271227"/>
    </source>
</evidence>
<reference evidence="2 3" key="1">
    <citation type="submission" date="2018-10" db="EMBL/GenBank/DDBJ databases">
        <title>Genomic Encyclopedia of Archaeal and Bacterial Type Strains, Phase II (KMG-II): from individual species to whole genera.</title>
        <authorList>
            <person name="Goeker M."/>
        </authorList>
    </citation>
    <scope>NUCLEOTIDE SEQUENCE [LARGE SCALE GENOMIC DNA]</scope>
    <source>
        <strain evidence="2 3">DSM 25217</strain>
    </source>
</reference>
<name>A0A3M0C6X5_9PROT</name>
<accession>A0A3M0C6X5</accession>
<evidence type="ECO:0000256" key="1">
    <source>
        <dbReference type="SAM" id="MobiDB-lite"/>
    </source>
</evidence>
<dbReference type="EMBL" id="REFR01000013">
    <property type="protein sequence ID" value="RMB04437.1"/>
    <property type="molecule type" value="Genomic_DNA"/>
</dbReference>
<comment type="caution">
    <text evidence="2">The sequence shown here is derived from an EMBL/GenBank/DDBJ whole genome shotgun (WGS) entry which is preliminary data.</text>
</comment>
<dbReference type="AlphaFoldDB" id="A0A3M0C6X5"/>
<organism evidence="2 3">
    <name type="scientific">Eilatimonas milleporae</name>
    <dbReference type="NCBI Taxonomy" id="911205"/>
    <lineage>
        <taxon>Bacteria</taxon>
        <taxon>Pseudomonadati</taxon>
        <taxon>Pseudomonadota</taxon>
        <taxon>Alphaproteobacteria</taxon>
        <taxon>Kordiimonadales</taxon>
        <taxon>Kordiimonadaceae</taxon>
        <taxon>Eilatimonas</taxon>
    </lineage>
</organism>
<keyword evidence="3" id="KW-1185">Reference proteome</keyword>